<keyword evidence="3" id="KW-1185">Reference proteome</keyword>
<dbReference type="AlphaFoldDB" id="A0A4D4JX14"/>
<accession>A0A4D4JX14</accession>
<feature type="region of interest" description="Disordered" evidence="1">
    <location>
        <begin position="1"/>
        <end position="23"/>
    </location>
</feature>
<gene>
    <name evidence="2" type="ORF">SANT12839_020970</name>
</gene>
<reference evidence="2 3" key="1">
    <citation type="journal article" date="2020" name="Int. J. Syst. Evol. Microbiol.">
        <title>Reclassification of Streptomyces castelarensis and Streptomyces sporoclivatus as later heterotypic synonyms of Streptomyces antimycoticus.</title>
        <authorList>
            <person name="Komaki H."/>
            <person name="Tamura T."/>
        </authorList>
    </citation>
    <scope>NUCLEOTIDE SEQUENCE [LARGE SCALE GENOMIC DNA]</scope>
    <source>
        <strain evidence="2 3">NBRC 12839</strain>
    </source>
</reference>
<organism evidence="2 3">
    <name type="scientific">Streptomyces antimycoticus</name>
    <dbReference type="NCBI Taxonomy" id="68175"/>
    <lineage>
        <taxon>Bacteria</taxon>
        <taxon>Bacillati</taxon>
        <taxon>Actinomycetota</taxon>
        <taxon>Actinomycetes</taxon>
        <taxon>Kitasatosporales</taxon>
        <taxon>Streptomycetaceae</taxon>
        <taxon>Streptomyces</taxon>
        <taxon>Streptomyces violaceusniger group</taxon>
    </lineage>
</organism>
<proteinExistence type="predicted"/>
<protein>
    <submittedName>
        <fullName evidence="2">Uncharacterized protein</fullName>
    </submittedName>
</protein>
<dbReference type="EMBL" id="BJHV01000001">
    <property type="protein sequence ID" value="GDY41215.1"/>
    <property type="molecule type" value="Genomic_DNA"/>
</dbReference>
<name>A0A4D4JX14_9ACTN</name>
<evidence type="ECO:0000256" key="1">
    <source>
        <dbReference type="SAM" id="MobiDB-lite"/>
    </source>
</evidence>
<evidence type="ECO:0000313" key="3">
    <source>
        <dbReference type="Proteomes" id="UP000299290"/>
    </source>
</evidence>
<comment type="caution">
    <text evidence="2">The sequence shown here is derived from an EMBL/GenBank/DDBJ whole genome shotgun (WGS) entry which is preliminary data.</text>
</comment>
<feature type="compositionally biased region" description="Basic and acidic residues" evidence="1">
    <location>
        <begin position="1"/>
        <end position="13"/>
    </location>
</feature>
<dbReference type="Proteomes" id="UP000299290">
    <property type="component" value="Unassembled WGS sequence"/>
</dbReference>
<evidence type="ECO:0000313" key="2">
    <source>
        <dbReference type="EMBL" id="GDY41215.1"/>
    </source>
</evidence>
<sequence>MAHRVHHEDAQCERDDEQQVPEGTSCSCVSAHMHVVTPSVDAPLSDSTEADRIMLGRSGTGVIY</sequence>